<dbReference type="PRINTS" id="PR00721">
    <property type="entry name" value="STOMATIN"/>
</dbReference>
<gene>
    <name evidence="3" type="ORF">COY93_04870</name>
</gene>
<dbReference type="InterPro" id="IPR036013">
    <property type="entry name" value="Band_7/SPFH_dom_sf"/>
</dbReference>
<dbReference type="InterPro" id="IPR043202">
    <property type="entry name" value="Band-7_stomatin-like"/>
</dbReference>
<dbReference type="Pfam" id="PF01145">
    <property type="entry name" value="Band_7"/>
    <property type="match status" value="1"/>
</dbReference>
<dbReference type="CDD" id="cd08826">
    <property type="entry name" value="SPFH_eoslipins_u1"/>
    <property type="match status" value="1"/>
</dbReference>
<protein>
    <recommendedName>
        <fullName evidence="2">Band 7 domain-containing protein</fullName>
    </recommendedName>
</protein>
<dbReference type="FunFam" id="3.30.479.30:FF:000004">
    <property type="entry name" value="Putative membrane protease family, stomatin"/>
    <property type="match status" value="1"/>
</dbReference>
<organism evidence="3 4">
    <name type="scientific">Candidatus Uhrbacteria bacterium CG_4_10_14_0_8_um_filter_58_22</name>
    <dbReference type="NCBI Taxonomy" id="1975029"/>
    <lineage>
        <taxon>Bacteria</taxon>
        <taxon>Candidatus Uhriibacteriota</taxon>
    </lineage>
</organism>
<evidence type="ECO:0000313" key="3">
    <source>
        <dbReference type="EMBL" id="PIY61710.1"/>
    </source>
</evidence>
<dbReference type="InterPro" id="IPR001972">
    <property type="entry name" value="Stomatin_HflK_fam"/>
</dbReference>
<feature type="domain" description="Band 7" evidence="2">
    <location>
        <begin position="17"/>
        <end position="174"/>
    </location>
</feature>
<dbReference type="Gene3D" id="6.10.250.2090">
    <property type="match status" value="1"/>
</dbReference>
<proteinExistence type="inferred from homology"/>
<dbReference type="GO" id="GO:0005886">
    <property type="term" value="C:plasma membrane"/>
    <property type="evidence" value="ECO:0007669"/>
    <property type="project" value="InterPro"/>
</dbReference>
<evidence type="ECO:0000256" key="1">
    <source>
        <dbReference type="ARBA" id="ARBA00008164"/>
    </source>
</evidence>
<dbReference type="InterPro" id="IPR001107">
    <property type="entry name" value="Band_7"/>
</dbReference>
<dbReference type="PANTHER" id="PTHR10264:SF19">
    <property type="entry name" value="AT06885P-RELATED"/>
    <property type="match status" value="1"/>
</dbReference>
<comment type="similarity">
    <text evidence="1">Belongs to the band 7/mec-2 family.</text>
</comment>
<evidence type="ECO:0000313" key="4">
    <source>
        <dbReference type="Proteomes" id="UP000230973"/>
    </source>
</evidence>
<dbReference type="SMART" id="SM00244">
    <property type="entry name" value="PHB"/>
    <property type="match status" value="1"/>
</dbReference>
<comment type="caution">
    <text evidence="3">The sequence shown here is derived from an EMBL/GenBank/DDBJ whole genome shotgun (WGS) entry which is preliminary data.</text>
</comment>
<accession>A0A2M7Q9N7</accession>
<dbReference type="Gene3D" id="3.30.479.30">
    <property type="entry name" value="Band 7 domain"/>
    <property type="match status" value="1"/>
</dbReference>
<reference evidence="4" key="1">
    <citation type="submission" date="2017-09" db="EMBL/GenBank/DDBJ databases">
        <title>Depth-based differentiation of microbial function through sediment-hosted aquifers and enrichment of novel symbionts in the deep terrestrial subsurface.</title>
        <authorList>
            <person name="Probst A.J."/>
            <person name="Ladd B."/>
            <person name="Jarett J.K."/>
            <person name="Geller-Mcgrath D.E."/>
            <person name="Sieber C.M.K."/>
            <person name="Emerson J.B."/>
            <person name="Anantharaman K."/>
            <person name="Thomas B.C."/>
            <person name="Malmstrom R."/>
            <person name="Stieglmeier M."/>
            <person name="Klingl A."/>
            <person name="Woyke T."/>
            <person name="Ryan C.M."/>
            <person name="Banfield J.F."/>
        </authorList>
    </citation>
    <scope>NUCLEOTIDE SEQUENCE [LARGE SCALE GENOMIC DNA]</scope>
</reference>
<evidence type="ECO:0000259" key="2">
    <source>
        <dbReference type="SMART" id="SM00244"/>
    </source>
</evidence>
<dbReference type="PANTHER" id="PTHR10264">
    <property type="entry name" value="BAND 7 PROTEIN-RELATED"/>
    <property type="match status" value="1"/>
</dbReference>
<dbReference type="AlphaFoldDB" id="A0A2M7Q9N7"/>
<dbReference type="GO" id="GO:0098552">
    <property type="term" value="C:side of membrane"/>
    <property type="evidence" value="ECO:0007669"/>
    <property type="project" value="UniProtKB-ARBA"/>
</dbReference>
<dbReference type="SUPFAM" id="SSF117892">
    <property type="entry name" value="Band 7/SPFH domain"/>
    <property type="match status" value="1"/>
</dbReference>
<sequence>MSWLIWLVVVLAIIVLSSIRQINQYQRGVKFRLGKYVGMRQPGWRLVLPIFEQMQKVDIRVKAVDVPHQEAITKDNISTQINAVIYYQVSDAAKAVIEVENFRYAVSQLAQTTMRNVVGEMELDELLSKREVASSRIKEIVDHLTDPWGIHVNNVELKDVTLPEDMKRVIGKQAEAERERRSVVIKAQGEVEAANNLAEAATRLASSPGALHLRTLSTLNDLSSDQSNTVIFAIPIEVLRAFESVSDMVKKNV</sequence>
<name>A0A2M7Q9N7_9BACT</name>
<dbReference type="EMBL" id="PFLC01000064">
    <property type="protein sequence ID" value="PIY61710.1"/>
    <property type="molecule type" value="Genomic_DNA"/>
</dbReference>
<dbReference type="Proteomes" id="UP000230973">
    <property type="component" value="Unassembled WGS sequence"/>
</dbReference>